<feature type="domain" description="Histidine kinase" evidence="4">
    <location>
        <begin position="1"/>
        <end position="184"/>
    </location>
</feature>
<keyword evidence="5" id="KW-0418">Kinase</keyword>
<protein>
    <recommendedName>
        <fullName evidence="2">histidine kinase</fullName>
        <ecNumber evidence="2">2.7.13.3</ecNumber>
    </recommendedName>
</protein>
<dbReference type="PANTHER" id="PTHR43547:SF2">
    <property type="entry name" value="HYBRID SIGNAL TRANSDUCTION HISTIDINE KINASE C"/>
    <property type="match status" value="1"/>
</dbReference>
<dbReference type="Pfam" id="PF02518">
    <property type="entry name" value="HATPase_c"/>
    <property type="match status" value="1"/>
</dbReference>
<dbReference type="Gene3D" id="3.30.565.10">
    <property type="entry name" value="Histidine kinase-like ATPase, C-terminal domain"/>
    <property type="match status" value="1"/>
</dbReference>
<evidence type="ECO:0000313" key="5">
    <source>
        <dbReference type="EMBL" id="MCZ2720950.1"/>
    </source>
</evidence>
<comment type="caution">
    <text evidence="5">The sequence shown here is derived from an EMBL/GenBank/DDBJ whole genome shotgun (WGS) entry which is preliminary data.</text>
</comment>
<dbReference type="InterPro" id="IPR036890">
    <property type="entry name" value="HATPase_C_sf"/>
</dbReference>
<dbReference type="InterPro" id="IPR005467">
    <property type="entry name" value="His_kinase_dom"/>
</dbReference>
<comment type="catalytic activity">
    <reaction evidence="1">
        <text>ATP + protein L-histidine = ADP + protein N-phospho-L-histidine.</text>
        <dbReference type="EC" id="2.7.13.3"/>
    </reaction>
</comment>
<evidence type="ECO:0000256" key="1">
    <source>
        <dbReference type="ARBA" id="ARBA00000085"/>
    </source>
</evidence>
<dbReference type="EC" id="2.7.13.3" evidence="2"/>
<dbReference type="InterPro" id="IPR003594">
    <property type="entry name" value="HATPase_dom"/>
</dbReference>
<evidence type="ECO:0000259" key="4">
    <source>
        <dbReference type="PROSITE" id="PS50109"/>
    </source>
</evidence>
<accession>A0ABT4JRE8</accession>
<sequence>MPSKPCLLTVGVDRSTRIVSQLLALARLEHKKEALTTKSDILVITRAMIAAMLPLAWKRDIEIVLNVDDGLSWNCLVETNHIEILLQILISNSIKFSPDGAIISLVWTQSADAAELKVIDTGKGVSKEDIARLSERFFRSGTMDGAGLGLSIVKNIVDKYQGRLSFNGSSPQGLTVTISLPIMI</sequence>
<gene>
    <name evidence="5" type="ORF">O1D97_04635</name>
</gene>
<evidence type="ECO:0000313" key="6">
    <source>
        <dbReference type="Proteomes" id="UP001149719"/>
    </source>
</evidence>
<proteinExistence type="predicted"/>
<keyword evidence="3" id="KW-0597">Phosphoprotein</keyword>
<evidence type="ECO:0000256" key="3">
    <source>
        <dbReference type="ARBA" id="ARBA00022553"/>
    </source>
</evidence>
<dbReference type="SUPFAM" id="SSF55874">
    <property type="entry name" value="ATPase domain of HSP90 chaperone/DNA topoisomerase II/histidine kinase"/>
    <property type="match status" value="1"/>
</dbReference>
<evidence type="ECO:0000256" key="2">
    <source>
        <dbReference type="ARBA" id="ARBA00012438"/>
    </source>
</evidence>
<dbReference type="PANTHER" id="PTHR43547">
    <property type="entry name" value="TWO-COMPONENT HISTIDINE KINASE"/>
    <property type="match status" value="1"/>
</dbReference>
<dbReference type="SMART" id="SM00387">
    <property type="entry name" value="HATPase_c"/>
    <property type="match status" value="1"/>
</dbReference>
<dbReference type="GO" id="GO:0016301">
    <property type="term" value="F:kinase activity"/>
    <property type="evidence" value="ECO:0007669"/>
    <property type="project" value="UniProtKB-KW"/>
</dbReference>
<dbReference type="PRINTS" id="PR00344">
    <property type="entry name" value="BCTRLSENSOR"/>
</dbReference>
<dbReference type="Proteomes" id="UP001149719">
    <property type="component" value="Unassembled WGS sequence"/>
</dbReference>
<organism evidence="5 6">
    <name type="scientific">Marinomonas phaeophyticola</name>
    <dbReference type="NCBI Taxonomy" id="3004091"/>
    <lineage>
        <taxon>Bacteria</taxon>
        <taxon>Pseudomonadati</taxon>
        <taxon>Pseudomonadota</taxon>
        <taxon>Gammaproteobacteria</taxon>
        <taxon>Oceanospirillales</taxon>
        <taxon>Oceanospirillaceae</taxon>
        <taxon>Marinomonas</taxon>
    </lineage>
</organism>
<dbReference type="RefSeq" id="WP_269123240.1">
    <property type="nucleotide sequence ID" value="NZ_JAPUBN010000011.1"/>
</dbReference>
<keyword evidence="6" id="KW-1185">Reference proteome</keyword>
<dbReference type="InterPro" id="IPR004358">
    <property type="entry name" value="Sig_transdc_His_kin-like_C"/>
</dbReference>
<name>A0ABT4JRE8_9GAMM</name>
<keyword evidence="5" id="KW-0808">Transferase</keyword>
<dbReference type="EMBL" id="JAPUBN010000011">
    <property type="protein sequence ID" value="MCZ2720950.1"/>
    <property type="molecule type" value="Genomic_DNA"/>
</dbReference>
<dbReference type="PROSITE" id="PS50109">
    <property type="entry name" value="HIS_KIN"/>
    <property type="match status" value="1"/>
</dbReference>
<reference evidence="5" key="1">
    <citation type="submission" date="2022-12" db="EMBL/GenBank/DDBJ databases">
        <title>Marinomonas 15G1-11 sp. nov, isolated from marine algae.</title>
        <authorList>
            <person name="Butt M."/>
            <person name="Choi D.G."/>
            <person name="Kim J.M."/>
            <person name="Lee J.K."/>
            <person name="Baek J.H."/>
            <person name="Jeon C.O."/>
        </authorList>
    </citation>
    <scope>NUCLEOTIDE SEQUENCE</scope>
    <source>
        <strain evidence="5">15G1-11</strain>
    </source>
</reference>